<dbReference type="GO" id="GO:0005524">
    <property type="term" value="F:ATP binding"/>
    <property type="evidence" value="ECO:0007669"/>
    <property type="project" value="UniProtKB-KW"/>
</dbReference>
<keyword evidence="4" id="KW-0067">ATP-binding</keyword>
<evidence type="ECO:0000256" key="2">
    <source>
        <dbReference type="ARBA" id="ARBA00022598"/>
    </source>
</evidence>
<dbReference type="AlphaFoldDB" id="A0A6J7DNI7"/>
<dbReference type="Gene3D" id="3.90.190.20">
    <property type="entry name" value="Mur ligase, C-terminal domain"/>
    <property type="match status" value="1"/>
</dbReference>
<evidence type="ECO:0000313" key="6">
    <source>
        <dbReference type="EMBL" id="CAB4871068.1"/>
    </source>
</evidence>
<sequence length="124" mass="12799">MNDSKATNTGSTNVALAAFDCPVHLIAGGQGKSQDFTALRGAVLARAAAVYLIGEDAEALADALDGTVPLHRCGDLEHAVVAAATAARPGEAVLLSPACASFDQFADFEERGRAFRTLVAARDR</sequence>
<reference evidence="6" key="1">
    <citation type="submission" date="2020-05" db="EMBL/GenBank/DDBJ databases">
        <authorList>
            <person name="Chiriac C."/>
            <person name="Salcher M."/>
            <person name="Ghai R."/>
            <person name="Kavagutti S V."/>
        </authorList>
    </citation>
    <scope>NUCLEOTIDE SEQUENCE</scope>
</reference>
<feature type="domain" description="Mur ligase C-terminal" evidence="5">
    <location>
        <begin position="3"/>
        <end position="99"/>
    </location>
</feature>
<organism evidence="6">
    <name type="scientific">freshwater metagenome</name>
    <dbReference type="NCBI Taxonomy" id="449393"/>
    <lineage>
        <taxon>unclassified sequences</taxon>
        <taxon>metagenomes</taxon>
        <taxon>ecological metagenomes</taxon>
    </lineage>
</organism>
<dbReference type="GO" id="GO:0008360">
    <property type="term" value="P:regulation of cell shape"/>
    <property type="evidence" value="ECO:0007669"/>
    <property type="project" value="InterPro"/>
</dbReference>
<evidence type="ECO:0000259" key="5">
    <source>
        <dbReference type="Pfam" id="PF02875"/>
    </source>
</evidence>
<dbReference type="PANTHER" id="PTHR43692">
    <property type="entry name" value="UDP-N-ACETYLMURAMOYLALANINE--D-GLUTAMATE LIGASE"/>
    <property type="match status" value="1"/>
</dbReference>
<name>A0A6J7DNI7_9ZZZZ</name>
<dbReference type="Pfam" id="PF02875">
    <property type="entry name" value="Mur_ligase_C"/>
    <property type="match status" value="1"/>
</dbReference>
<protein>
    <submittedName>
        <fullName evidence="6">Unannotated protein</fullName>
    </submittedName>
</protein>
<dbReference type="GO" id="GO:0051301">
    <property type="term" value="P:cell division"/>
    <property type="evidence" value="ECO:0007669"/>
    <property type="project" value="InterPro"/>
</dbReference>
<keyword evidence="3" id="KW-0547">Nucleotide-binding</keyword>
<dbReference type="InterPro" id="IPR036615">
    <property type="entry name" value="Mur_ligase_C_dom_sf"/>
</dbReference>
<dbReference type="EMBL" id="CAFBLQ010000064">
    <property type="protein sequence ID" value="CAB4871068.1"/>
    <property type="molecule type" value="Genomic_DNA"/>
</dbReference>
<dbReference type="GO" id="GO:0005737">
    <property type="term" value="C:cytoplasm"/>
    <property type="evidence" value="ECO:0007669"/>
    <property type="project" value="InterPro"/>
</dbReference>
<accession>A0A6J7DNI7</accession>
<dbReference type="InterPro" id="IPR005762">
    <property type="entry name" value="MurD"/>
</dbReference>
<keyword evidence="1" id="KW-0963">Cytoplasm</keyword>
<keyword evidence="2" id="KW-0436">Ligase</keyword>
<dbReference type="SUPFAM" id="SSF53244">
    <property type="entry name" value="MurD-like peptide ligases, peptide-binding domain"/>
    <property type="match status" value="1"/>
</dbReference>
<dbReference type="GO" id="GO:0008764">
    <property type="term" value="F:UDP-N-acetylmuramoylalanine-D-glutamate ligase activity"/>
    <property type="evidence" value="ECO:0007669"/>
    <property type="project" value="InterPro"/>
</dbReference>
<gene>
    <name evidence="6" type="ORF">UFOPK3423_00742</name>
</gene>
<dbReference type="PANTHER" id="PTHR43692:SF1">
    <property type="entry name" value="UDP-N-ACETYLMURAMOYLALANINE--D-GLUTAMATE LIGASE"/>
    <property type="match status" value="1"/>
</dbReference>
<evidence type="ECO:0000256" key="1">
    <source>
        <dbReference type="ARBA" id="ARBA00022490"/>
    </source>
</evidence>
<evidence type="ECO:0000256" key="4">
    <source>
        <dbReference type="ARBA" id="ARBA00022840"/>
    </source>
</evidence>
<proteinExistence type="predicted"/>
<dbReference type="InterPro" id="IPR004101">
    <property type="entry name" value="Mur_ligase_C"/>
</dbReference>
<evidence type="ECO:0000256" key="3">
    <source>
        <dbReference type="ARBA" id="ARBA00022741"/>
    </source>
</evidence>